<sequence length="132" mass="14834">MSSLSLSSFSTSSYPLHLEPVSPTTPSPLLNIITVYHVEPQLPDASTLAISPSDLQKRADIPVACFVGVPRVCEVDVSRLVVGALERRVFVFLYFHVVRVQDVRCEMRDARCEMRNARCNATHHLRITKEIK</sequence>
<name>A0A5M9JXA0_MONFR</name>
<evidence type="ECO:0000313" key="1">
    <source>
        <dbReference type="EMBL" id="KAA8572516.1"/>
    </source>
</evidence>
<organism evidence="1 2">
    <name type="scientific">Monilinia fructicola</name>
    <name type="common">Brown rot fungus</name>
    <name type="synonym">Ciboria fructicola</name>
    <dbReference type="NCBI Taxonomy" id="38448"/>
    <lineage>
        <taxon>Eukaryota</taxon>
        <taxon>Fungi</taxon>
        <taxon>Dikarya</taxon>
        <taxon>Ascomycota</taxon>
        <taxon>Pezizomycotina</taxon>
        <taxon>Leotiomycetes</taxon>
        <taxon>Helotiales</taxon>
        <taxon>Sclerotiniaceae</taxon>
        <taxon>Monilinia</taxon>
    </lineage>
</organism>
<keyword evidence="2" id="KW-1185">Reference proteome</keyword>
<gene>
    <name evidence="1" type="ORF">EYC84_003132</name>
</gene>
<dbReference type="Proteomes" id="UP000322873">
    <property type="component" value="Unassembled WGS sequence"/>
</dbReference>
<dbReference type="AlphaFoldDB" id="A0A5M9JXA0"/>
<accession>A0A5M9JXA0</accession>
<reference evidence="1 2" key="1">
    <citation type="submission" date="2019-06" db="EMBL/GenBank/DDBJ databases">
        <title>Genome Sequence of the Brown Rot Fungal Pathogen Monilinia fructicola.</title>
        <authorList>
            <person name="De Miccolis Angelini R.M."/>
            <person name="Landi L."/>
            <person name="Abate D."/>
            <person name="Pollastro S."/>
            <person name="Romanazzi G."/>
            <person name="Faretra F."/>
        </authorList>
    </citation>
    <scope>NUCLEOTIDE SEQUENCE [LARGE SCALE GENOMIC DNA]</scope>
    <source>
        <strain evidence="1 2">Mfrc123</strain>
    </source>
</reference>
<protein>
    <submittedName>
        <fullName evidence="1">Uncharacterized protein</fullName>
    </submittedName>
</protein>
<comment type="caution">
    <text evidence="1">The sequence shown here is derived from an EMBL/GenBank/DDBJ whole genome shotgun (WGS) entry which is preliminary data.</text>
</comment>
<proteinExistence type="predicted"/>
<dbReference type="EMBL" id="VICG01000004">
    <property type="protein sequence ID" value="KAA8572516.1"/>
    <property type="molecule type" value="Genomic_DNA"/>
</dbReference>
<evidence type="ECO:0000313" key="2">
    <source>
        <dbReference type="Proteomes" id="UP000322873"/>
    </source>
</evidence>